<dbReference type="RefSeq" id="WP_210658616.1">
    <property type="nucleotide sequence ID" value="NZ_JAGKQQ010000001.1"/>
</dbReference>
<feature type="compositionally biased region" description="Basic residues" evidence="1">
    <location>
        <begin position="190"/>
        <end position="201"/>
    </location>
</feature>
<dbReference type="Proteomes" id="UP000676565">
    <property type="component" value="Unassembled WGS sequence"/>
</dbReference>
<organism evidence="2 3">
    <name type="scientific">Gemmata palustris</name>
    <dbReference type="NCBI Taxonomy" id="2822762"/>
    <lineage>
        <taxon>Bacteria</taxon>
        <taxon>Pseudomonadati</taxon>
        <taxon>Planctomycetota</taxon>
        <taxon>Planctomycetia</taxon>
        <taxon>Gemmatales</taxon>
        <taxon>Gemmataceae</taxon>
        <taxon>Gemmata</taxon>
    </lineage>
</organism>
<protein>
    <recommendedName>
        <fullName evidence="4">Anti sigma-E protein RseA N-terminal domain-containing protein</fullName>
    </recommendedName>
</protein>
<evidence type="ECO:0000256" key="1">
    <source>
        <dbReference type="SAM" id="MobiDB-lite"/>
    </source>
</evidence>
<accession>A0ABS5BYQ1</accession>
<evidence type="ECO:0000313" key="3">
    <source>
        <dbReference type="Proteomes" id="UP000676565"/>
    </source>
</evidence>
<feature type="compositionally biased region" description="Basic and acidic residues" evidence="1">
    <location>
        <begin position="176"/>
        <end position="189"/>
    </location>
</feature>
<reference evidence="2 3" key="1">
    <citation type="submission" date="2021-04" db="EMBL/GenBank/DDBJ databases">
        <authorList>
            <person name="Ivanova A."/>
        </authorList>
    </citation>
    <scope>NUCLEOTIDE SEQUENCE [LARGE SCALE GENOMIC DNA]</scope>
    <source>
        <strain evidence="2 3">G18</strain>
    </source>
</reference>
<feature type="region of interest" description="Disordered" evidence="1">
    <location>
        <begin position="115"/>
        <end position="145"/>
    </location>
</feature>
<proteinExistence type="predicted"/>
<keyword evidence="3" id="KW-1185">Reference proteome</keyword>
<gene>
    <name evidence="2" type="ORF">J8F10_25110</name>
</gene>
<feature type="region of interest" description="Disordered" evidence="1">
    <location>
        <begin position="176"/>
        <end position="211"/>
    </location>
</feature>
<sequence>MPEPTLQTTALRYAAGDLNPNESAAFEAQLADDQDARDALSEAVRLSAAAIGQKPPTPNPSFRAILRARLNWDHSRGHPLAWAATGAAVVAACTFIGLALADSTEPVAGAPANVAPVPPTEEAPNPRSAEGAESAAAPEQHEQSAQGIMEHLASSPCVGTDASRSVAEIWADLSTHDQVEKVRDDEQRWRQKMHNLSHPHHVSAASRADSP</sequence>
<feature type="compositionally biased region" description="Low complexity" evidence="1">
    <location>
        <begin position="122"/>
        <end position="137"/>
    </location>
</feature>
<dbReference type="EMBL" id="JAGKQQ010000001">
    <property type="protein sequence ID" value="MBP3958542.1"/>
    <property type="molecule type" value="Genomic_DNA"/>
</dbReference>
<evidence type="ECO:0000313" key="2">
    <source>
        <dbReference type="EMBL" id="MBP3958542.1"/>
    </source>
</evidence>
<name>A0ABS5BYQ1_9BACT</name>
<evidence type="ECO:0008006" key="4">
    <source>
        <dbReference type="Google" id="ProtNLM"/>
    </source>
</evidence>
<comment type="caution">
    <text evidence="2">The sequence shown here is derived from an EMBL/GenBank/DDBJ whole genome shotgun (WGS) entry which is preliminary data.</text>
</comment>